<gene>
    <name evidence="1" type="ORF">BSTOLATCC_MIC36396</name>
</gene>
<evidence type="ECO:0008006" key="3">
    <source>
        <dbReference type="Google" id="ProtNLM"/>
    </source>
</evidence>
<accession>A0AAU9JBG8</accession>
<proteinExistence type="predicted"/>
<reference evidence="1" key="1">
    <citation type="submission" date="2021-09" db="EMBL/GenBank/DDBJ databases">
        <authorList>
            <consortium name="AG Swart"/>
            <person name="Singh M."/>
            <person name="Singh A."/>
            <person name="Seah K."/>
            <person name="Emmerich C."/>
        </authorList>
    </citation>
    <scope>NUCLEOTIDE SEQUENCE</scope>
    <source>
        <strain evidence="1">ATCC30299</strain>
    </source>
</reference>
<evidence type="ECO:0000313" key="2">
    <source>
        <dbReference type="Proteomes" id="UP001162131"/>
    </source>
</evidence>
<organism evidence="1 2">
    <name type="scientific">Blepharisma stoltei</name>
    <dbReference type="NCBI Taxonomy" id="1481888"/>
    <lineage>
        <taxon>Eukaryota</taxon>
        <taxon>Sar</taxon>
        <taxon>Alveolata</taxon>
        <taxon>Ciliophora</taxon>
        <taxon>Postciliodesmatophora</taxon>
        <taxon>Heterotrichea</taxon>
        <taxon>Heterotrichida</taxon>
        <taxon>Blepharismidae</taxon>
        <taxon>Blepharisma</taxon>
    </lineage>
</organism>
<evidence type="ECO:0000313" key="1">
    <source>
        <dbReference type="EMBL" id="CAG9324610.1"/>
    </source>
</evidence>
<sequence>MPVISDSLISMCKIPDCGVFCYGDWPPSGKTLIITNDKLIMQLPTGRPCCNTKALMYKNSIYVFGGYKNRIEESEFASEFNLLTSNWKVLTSMPKPSTGVYSLPYDEEILLLGCNHDKLYSYNIQKNSYREVTAMVKGKRRVLFGIGKLVYVIESEGNILKSEGNLIEWSIIGSGSAFQPQISYIELYNESFYFMDQTCLLYQFKLSEERLRIVDLIEKEGENASTEFHYLTL</sequence>
<protein>
    <recommendedName>
        <fullName evidence="3">Kelch motif family protein</fullName>
    </recommendedName>
</protein>
<dbReference type="SUPFAM" id="SSF117281">
    <property type="entry name" value="Kelch motif"/>
    <property type="match status" value="1"/>
</dbReference>
<name>A0AAU9JBG8_9CILI</name>
<dbReference type="Proteomes" id="UP001162131">
    <property type="component" value="Unassembled WGS sequence"/>
</dbReference>
<comment type="caution">
    <text evidence="1">The sequence shown here is derived from an EMBL/GenBank/DDBJ whole genome shotgun (WGS) entry which is preliminary data.</text>
</comment>
<dbReference type="Gene3D" id="2.120.10.80">
    <property type="entry name" value="Kelch-type beta propeller"/>
    <property type="match status" value="1"/>
</dbReference>
<keyword evidence="2" id="KW-1185">Reference proteome</keyword>
<dbReference type="InterPro" id="IPR015915">
    <property type="entry name" value="Kelch-typ_b-propeller"/>
</dbReference>
<dbReference type="AlphaFoldDB" id="A0AAU9JBG8"/>
<dbReference type="EMBL" id="CAJZBQ010000036">
    <property type="protein sequence ID" value="CAG9324610.1"/>
    <property type="molecule type" value="Genomic_DNA"/>
</dbReference>